<organism evidence="2">
    <name type="scientific">Salvia splendens</name>
    <name type="common">Scarlet sage</name>
    <dbReference type="NCBI Taxonomy" id="180675"/>
    <lineage>
        <taxon>Eukaryota</taxon>
        <taxon>Viridiplantae</taxon>
        <taxon>Streptophyta</taxon>
        <taxon>Embryophyta</taxon>
        <taxon>Tracheophyta</taxon>
        <taxon>Spermatophyta</taxon>
        <taxon>Magnoliopsida</taxon>
        <taxon>eudicotyledons</taxon>
        <taxon>Gunneridae</taxon>
        <taxon>Pentapetalae</taxon>
        <taxon>asterids</taxon>
        <taxon>lamiids</taxon>
        <taxon>Lamiales</taxon>
        <taxon>Lamiaceae</taxon>
        <taxon>Nepetoideae</taxon>
        <taxon>Mentheae</taxon>
        <taxon>Salviinae</taxon>
        <taxon>Salvia</taxon>
        <taxon>Salvia subgen. Calosphace</taxon>
        <taxon>core Calosphace</taxon>
    </lineage>
</organism>
<proteinExistence type="predicted"/>
<keyword evidence="3" id="KW-1185">Reference proteome</keyword>
<evidence type="ECO:0000313" key="3">
    <source>
        <dbReference type="Proteomes" id="UP000298416"/>
    </source>
</evidence>
<dbReference type="EMBL" id="PNBA02000014">
    <property type="protein sequence ID" value="KAG6401030.1"/>
    <property type="molecule type" value="Genomic_DNA"/>
</dbReference>
<gene>
    <name evidence="2" type="ORF">SASPL_137875</name>
</gene>
<evidence type="ECO:0000256" key="1">
    <source>
        <dbReference type="SAM" id="MobiDB-lite"/>
    </source>
</evidence>
<dbReference type="Proteomes" id="UP000298416">
    <property type="component" value="Unassembled WGS sequence"/>
</dbReference>
<reference evidence="2" key="2">
    <citation type="submission" date="2020-08" db="EMBL/GenBank/DDBJ databases">
        <title>Plant Genome Project.</title>
        <authorList>
            <person name="Zhang R.-G."/>
        </authorList>
    </citation>
    <scope>NUCLEOTIDE SEQUENCE</scope>
    <source>
        <strain evidence="2">Huo1</strain>
        <tissue evidence="2">Leaf</tissue>
    </source>
</reference>
<accession>A0A8X8WV94</accession>
<protein>
    <submittedName>
        <fullName evidence="2">Uncharacterized protein</fullName>
    </submittedName>
</protein>
<evidence type="ECO:0000313" key="2">
    <source>
        <dbReference type="EMBL" id="KAG6401030.1"/>
    </source>
</evidence>
<reference evidence="2" key="1">
    <citation type="submission" date="2018-01" db="EMBL/GenBank/DDBJ databases">
        <authorList>
            <person name="Mao J.F."/>
        </authorList>
    </citation>
    <scope>NUCLEOTIDE SEQUENCE</scope>
    <source>
        <strain evidence="2">Huo1</strain>
        <tissue evidence="2">Leaf</tissue>
    </source>
</reference>
<sequence length="180" mass="20387">MVCSREGEQKFNDEHAKRRRNSRAISGACNHCSILAISIESNHDVYKDWTGMLPHLSCVKKQESSLDPSQLIGGRWLKSPLVKAVHGVHCEDVATYVFVDEKKKASSILCTSRSSSSPTRSCQHQGSGSRIPSRLEKAVKLKNKLLSQCKKCLEWGHHDSRNCNKFKEKEKRISRRHSDD</sequence>
<name>A0A8X8WV94_SALSN</name>
<dbReference type="AlphaFoldDB" id="A0A8X8WV94"/>
<feature type="region of interest" description="Disordered" evidence="1">
    <location>
        <begin position="112"/>
        <end position="131"/>
    </location>
</feature>
<comment type="caution">
    <text evidence="2">The sequence shown here is derived from an EMBL/GenBank/DDBJ whole genome shotgun (WGS) entry which is preliminary data.</text>
</comment>
<feature type="compositionally biased region" description="Low complexity" evidence="1">
    <location>
        <begin position="112"/>
        <end position="122"/>
    </location>
</feature>